<evidence type="ECO:0000256" key="5">
    <source>
        <dbReference type="ARBA" id="ARBA00022989"/>
    </source>
</evidence>
<evidence type="ECO:0000256" key="8">
    <source>
        <dbReference type="SAM" id="Phobius"/>
    </source>
</evidence>
<feature type="transmembrane region" description="Helical" evidence="8">
    <location>
        <begin position="76"/>
        <end position="94"/>
    </location>
</feature>
<dbReference type="Proteomes" id="UP000054321">
    <property type="component" value="Unassembled WGS sequence"/>
</dbReference>
<feature type="transmembrane region" description="Helical" evidence="8">
    <location>
        <begin position="304"/>
        <end position="324"/>
    </location>
</feature>
<evidence type="ECO:0000256" key="1">
    <source>
        <dbReference type="ARBA" id="ARBA00004141"/>
    </source>
</evidence>
<dbReference type="AlphaFoldDB" id="A0A0C3D793"/>
<dbReference type="InParanoid" id="A0A0C3D793"/>
<dbReference type="EMBL" id="KN832881">
    <property type="protein sequence ID" value="KIM97772.1"/>
    <property type="molecule type" value="Genomic_DNA"/>
</dbReference>
<feature type="transmembrane region" description="Helical" evidence="8">
    <location>
        <begin position="202"/>
        <end position="221"/>
    </location>
</feature>
<feature type="transmembrane region" description="Helical" evidence="8">
    <location>
        <begin position="114"/>
        <end position="132"/>
    </location>
</feature>
<comment type="similarity">
    <text evidence="2">Belongs to the major facilitator superfamily. TCR/Tet family.</text>
</comment>
<dbReference type="InterPro" id="IPR020846">
    <property type="entry name" value="MFS_dom"/>
</dbReference>
<feature type="transmembrane region" description="Helical" evidence="8">
    <location>
        <begin position="273"/>
        <end position="292"/>
    </location>
</feature>
<evidence type="ECO:0000256" key="3">
    <source>
        <dbReference type="ARBA" id="ARBA00022448"/>
    </source>
</evidence>
<feature type="transmembrane region" description="Helical" evidence="8">
    <location>
        <begin position="144"/>
        <end position="163"/>
    </location>
</feature>
<sequence length="581" mass="61813">MDPATAKEVGDKSAPTVPAAEVKETDTGSSANSHLAPPNKDEHDLSEGTSVTGIDEEKQPQPEAEVPPRDIQGWKWIAVVLSILSSTFLFALDNTIVADVQPVIVEHFDSVSKLSWLSVAFLIGAAATNLVWGKIYGQFNAKWTYIFCITLFEVGSAICGAAPTIDALIVGRAICGVGGSGTYVGVMTLLAATTTIHERPMYVGGTGLTWGLGTVLGPIIGGAFTDSSAGWRWSFYINLCIGAVCAPVYIFMLPNKDPRPGVSLLDRAREVDYLGMILTMGAFVSGVMAVSFGGVQYPWNSGRIIGLFVCSGVLFILLGLQQVYTVFTTKSRRIFPVEFFKNKTVMILFAMTAAGGTAIFVPIYMIPIFFQFTRSDSALESGVRLLPYIFLMVFAVIGNGAILSAYGYYMPWYTLGGILVIIGGALMYTVDDLTGIARVYGYSIIIGFGVGLFAQASFSVAQAVVEPEMIASAVGFITCAQISGVTIALAIANSVFLNKSQSSIQAILPDVPKQQIQQAIAGAGSDFFNGLTGTVRQEVLNAIVTAMSKTYILVITAGSLVLVLSLFMKREKLFMAAGGAA</sequence>
<evidence type="ECO:0000313" key="10">
    <source>
        <dbReference type="EMBL" id="KIM97772.1"/>
    </source>
</evidence>
<feature type="transmembrane region" description="Helical" evidence="8">
    <location>
        <begin position="345"/>
        <end position="365"/>
    </location>
</feature>
<organism evidence="10 11">
    <name type="scientific">Oidiodendron maius (strain Zn)</name>
    <dbReference type="NCBI Taxonomy" id="913774"/>
    <lineage>
        <taxon>Eukaryota</taxon>
        <taxon>Fungi</taxon>
        <taxon>Dikarya</taxon>
        <taxon>Ascomycota</taxon>
        <taxon>Pezizomycotina</taxon>
        <taxon>Leotiomycetes</taxon>
        <taxon>Leotiomycetes incertae sedis</taxon>
        <taxon>Myxotrichaceae</taxon>
        <taxon>Oidiodendron</taxon>
    </lineage>
</organism>
<name>A0A0C3D793_OIDMZ</name>
<dbReference type="Pfam" id="PF07690">
    <property type="entry name" value="MFS_1"/>
    <property type="match status" value="1"/>
</dbReference>
<evidence type="ECO:0000256" key="7">
    <source>
        <dbReference type="SAM" id="MobiDB-lite"/>
    </source>
</evidence>
<evidence type="ECO:0000256" key="4">
    <source>
        <dbReference type="ARBA" id="ARBA00022692"/>
    </source>
</evidence>
<feature type="transmembrane region" description="Helical" evidence="8">
    <location>
        <begin position="385"/>
        <end position="405"/>
    </location>
</feature>
<evidence type="ECO:0000256" key="2">
    <source>
        <dbReference type="ARBA" id="ARBA00007520"/>
    </source>
</evidence>
<dbReference type="PANTHER" id="PTHR23501:SF12">
    <property type="entry name" value="MAJOR FACILITATOR SUPERFAMILY (MFS) PROFILE DOMAIN-CONTAINING PROTEIN-RELATED"/>
    <property type="match status" value="1"/>
</dbReference>
<dbReference type="HOGENOM" id="CLU_000960_22_1_1"/>
<protein>
    <recommendedName>
        <fullName evidence="9">Major facilitator superfamily (MFS) profile domain-containing protein</fullName>
    </recommendedName>
</protein>
<feature type="transmembrane region" description="Helical" evidence="8">
    <location>
        <begin position="412"/>
        <end position="430"/>
    </location>
</feature>
<reference evidence="11" key="2">
    <citation type="submission" date="2015-01" db="EMBL/GenBank/DDBJ databases">
        <title>Evolutionary Origins and Diversification of the Mycorrhizal Mutualists.</title>
        <authorList>
            <consortium name="DOE Joint Genome Institute"/>
            <consortium name="Mycorrhizal Genomics Consortium"/>
            <person name="Kohler A."/>
            <person name="Kuo A."/>
            <person name="Nagy L.G."/>
            <person name="Floudas D."/>
            <person name="Copeland A."/>
            <person name="Barry K.W."/>
            <person name="Cichocki N."/>
            <person name="Veneault-Fourrey C."/>
            <person name="LaButti K."/>
            <person name="Lindquist E.A."/>
            <person name="Lipzen A."/>
            <person name="Lundell T."/>
            <person name="Morin E."/>
            <person name="Murat C."/>
            <person name="Riley R."/>
            <person name="Ohm R."/>
            <person name="Sun H."/>
            <person name="Tunlid A."/>
            <person name="Henrissat B."/>
            <person name="Grigoriev I.V."/>
            <person name="Hibbett D.S."/>
            <person name="Martin F."/>
        </authorList>
    </citation>
    <scope>NUCLEOTIDE SEQUENCE [LARGE SCALE GENOMIC DNA]</scope>
    <source>
        <strain evidence="11">Zn</strain>
    </source>
</reference>
<dbReference type="PROSITE" id="PS50850">
    <property type="entry name" value="MFS"/>
    <property type="match status" value="1"/>
</dbReference>
<dbReference type="InterPro" id="IPR011701">
    <property type="entry name" value="MFS"/>
</dbReference>
<dbReference type="InterPro" id="IPR036259">
    <property type="entry name" value="MFS_trans_sf"/>
</dbReference>
<keyword evidence="6 8" id="KW-0472">Membrane</keyword>
<dbReference type="Gene3D" id="1.20.1250.20">
    <property type="entry name" value="MFS general substrate transporter like domains"/>
    <property type="match status" value="1"/>
</dbReference>
<dbReference type="GO" id="GO:0005886">
    <property type="term" value="C:plasma membrane"/>
    <property type="evidence" value="ECO:0007669"/>
    <property type="project" value="TreeGrafter"/>
</dbReference>
<evidence type="ECO:0000259" key="9">
    <source>
        <dbReference type="PROSITE" id="PS50850"/>
    </source>
</evidence>
<feature type="transmembrane region" description="Helical" evidence="8">
    <location>
        <begin position="436"/>
        <end position="458"/>
    </location>
</feature>
<reference evidence="10 11" key="1">
    <citation type="submission" date="2014-04" db="EMBL/GenBank/DDBJ databases">
        <authorList>
            <consortium name="DOE Joint Genome Institute"/>
            <person name="Kuo A."/>
            <person name="Martino E."/>
            <person name="Perotto S."/>
            <person name="Kohler A."/>
            <person name="Nagy L.G."/>
            <person name="Floudas D."/>
            <person name="Copeland A."/>
            <person name="Barry K.W."/>
            <person name="Cichocki N."/>
            <person name="Veneault-Fourrey C."/>
            <person name="LaButti K."/>
            <person name="Lindquist E.A."/>
            <person name="Lipzen A."/>
            <person name="Lundell T."/>
            <person name="Morin E."/>
            <person name="Murat C."/>
            <person name="Sun H."/>
            <person name="Tunlid A."/>
            <person name="Henrissat B."/>
            <person name="Grigoriev I.V."/>
            <person name="Hibbett D.S."/>
            <person name="Martin F."/>
            <person name="Nordberg H.P."/>
            <person name="Cantor M.N."/>
            <person name="Hua S.X."/>
        </authorList>
    </citation>
    <scope>NUCLEOTIDE SEQUENCE [LARGE SCALE GENOMIC DNA]</scope>
    <source>
        <strain evidence="10 11">Zn</strain>
    </source>
</reference>
<dbReference type="FunFam" id="1.20.1250.20:FF:000429">
    <property type="entry name" value="MFS drug efflux transporter, putative"/>
    <property type="match status" value="1"/>
</dbReference>
<evidence type="ECO:0000313" key="11">
    <source>
        <dbReference type="Proteomes" id="UP000054321"/>
    </source>
</evidence>
<dbReference type="OrthoDB" id="10021397at2759"/>
<proteinExistence type="inferred from homology"/>
<dbReference type="PANTHER" id="PTHR23501">
    <property type="entry name" value="MAJOR FACILITATOR SUPERFAMILY"/>
    <property type="match status" value="1"/>
</dbReference>
<dbReference type="SUPFAM" id="SSF103473">
    <property type="entry name" value="MFS general substrate transporter"/>
    <property type="match status" value="1"/>
</dbReference>
<feature type="transmembrane region" description="Helical" evidence="8">
    <location>
        <begin position="550"/>
        <end position="568"/>
    </location>
</feature>
<feature type="domain" description="Major facilitator superfamily (MFS) profile" evidence="9">
    <location>
        <begin position="79"/>
        <end position="573"/>
    </location>
</feature>
<feature type="transmembrane region" description="Helical" evidence="8">
    <location>
        <begin position="169"/>
        <end position="190"/>
    </location>
</feature>
<keyword evidence="5 8" id="KW-1133">Transmembrane helix</keyword>
<gene>
    <name evidence="10" type="ORF">OIDMADRAFT_105276</name>
</gene>
<feature type="region of interest" description="Disordered" evidence="7">
    <location>
        <begin position="1"/>
        <end position="67"/>
    </location>
</feature>
<accession>A0A0C3D793</accession>
<keyword evidence="11" id="KW-1185">Reference proteome</keyword>
<evidence type="ECO:0000256" key="6">
    <source>
        <dbReference type="ARBA" id="ARBA00023136"/>
    </source>
</evidence>
<dbReference type="GO" id="GO:0022857">
    <property type="term" value="F:transmembrane transporter activity"/>
    <property type="evidence" value="ECO:0007669"/>
    <property type="project" value="InterPro"/>
</dbReference>
<keyword evidence="4 8" id="KW-0812">Transmembrane</keyword>
<feature type="transmembrane region" description="Helical" evidence="8">
    <location>
        <begin position="233"/>
        <end position="252"/>
    </location>
</feature>
<keyword evidence="3" id="KW-0813">Transport</keyword>
<comment type="subcellular location">
    <subcellularLocation>
        <location evidence="1">Membrane</location>
        <topology evidence="1">Multi-pass membrane protein</topology>
    </subcellularLocation>
</comment>
<feature type="transmembrane region" description="Helical" evidence="8">
    <location>
        <begin position="470"/>
        <end position="492"/>
    </location>
</feature>